<protein>
    <submittedName>
        <fullName evidence="1">34026_t:CDS:1</fullName>
    </submittedName>
</protein>
<evidence type="ECO:0000313" key="1">
    <source>
        <dbReference type="EMBL" id="CAG8849386.1"/>
    </source>
</evidence>
<reference evidence="1" key="1">
    <citation type="submission" date="2021-06" db="EMBL/GenBank/DDBJ databases">
        <authorList>
            <person name="Kallberg Y."/>
            <person name="Tangrot J."/>
            <person name="Rosling A."/>
        </authorList>
    </citation>
    <scope>NUCLEOTIDE SEQUENCE</scope>
    <source>
        <strain evidence="1">MA461A</strain>
    </source>
</reference>
<dbReference type="EMBL" id="CAJVQC010165226">
    <property type="protein sequence ID" value="CAG8849386.1"/>
    <property type="molecule type" value="Genomic_DNA"/>
</dbReference>
<proteinExistence type="predicted"/>
<feature type="non-terminal residue" evidence="1">
    <location>
        <position position="160"/>
    </location>
</feature>
<keyword evidence="2" id="KW-1185">Reference proteome</keyword>
<name>A0ACA9SUH4_9GLOM</name>
<comment type="caution">
    <text evidence="1">The sequence shown here is derived from an EMBL/GenBank/DDBJ whole genome shotgun (WGS) entry which is preliminary data.</text>
</comment>
<evidence type="ECO:0000313" key="2">
    <source>
        <dbReference type="Proteomes" id="UP000789920"/>
    </source>
</evidence>
<feature type="non-terminal residue" evidence="1">
    <location>
        <position position="1"/>
    </location>
</feature>
<sequence length="160" mass="17825">LSSRTSSMRNNYASESRPVSRATSYIEGLGIEIDESSPYYCKHCGQLKNNLDSILNDPRNYKLPTTPDESHREKEEKSHHNSAPEGRGCGRGKFSRKSVQGYFSYSDSSNHSDGRKSTSDGESFISSSPADSLQNSVYEEPPTNIYSFELAERDRAIAAQ</sequence>
<organism evidence="1 2">
    <name type="scientific">Racocetra persica</name>
    <dbReference type="NCBI Taxonomy" id="160502"/>
    <lineage>
        <taxon>Eukaryota</taxon>
        <taxon>Fungi</taxon>
        <taxon>Fungi incertae sedis</taxon>
        <taxon>Mucoromycota</taxon>
        <taxon>Glomeromycotina</taxon>
        <taxon>Glomeromycetes</taxon>
        <taxon>Diversisporales</taxon>
        <taxon>Gigasporaceae</taxon>
        <taxon>Racocetra</taxon>
    </lineage>
</organism>
<gene>
    <name evidence="1" type="ORF">RPERSI_LOCUS35567</name>
</gene>
<dbReference type="Proteomes" id="UP000789920">
    <property type="component" value="Unassembled WGS sequence"/>
</dbReference>
<accession>A0ACA9SUH4</accession>